<dbReference type="SUPFAM" id="SSF53474">
    <property type="entry name" value="alpha/beta-Hydrolases"/>
    <property type="match status" value="1"/>
</dbReference>
<gene>
    <name evidence="3" type="ORF">ACFYXI_34240</name>
</gene>
<sequence>MQRLPQSLVGGRHSGPAAPAVRPGARPHRPRRLRLTGDLDAITPDSDAAKVARRFKRSRLVSVPNLGHVPDLDPSGCVSGIVTGFVAEGTPGPTACLKRIPPIAVDPAEVNRSRPGPRP</sequence>
<evidence type="ECO:0000259" key="2">
    <source>
        <dbReference type="Pfam" id="PF08386"/>
    </source>
</evidence>
<organism evidence="3 4">
    <name type="scientific">Microtetraspora malaysiensis</name>
    <dbReference type="NCBI Taxonomy" id="161358"/>
    <lineage>
        <taxon>Bacteria</taxon>
        <taxon>Bacillati</taxon>
        <taxon>Actinomycetota</taxon>
        <taxon>Actinomycetes</taxon>
        <taxon>Streptosporangiales</taxon>
        <taxon>Streptosporangiaceae</taxon>
        <taxon>Microtetraspora</taxon>
    </lineage>
</organism>
<reference evidence="3 4" key="1">
    <citation type="submission" date="2024-10" db="EMBL/GenBank/DDBJ databases">
        <title>The Natural Products Discovery Center: Release of the First 8490 Sequenced Strains for Exploring Actinobacteria Biosynthetic Diversity.</title>
        <authorList>
            <person name="Kalkreuter E."/>
            <person name="Kautsar S.A."/>
            <person name="Yang D."/>
            <person name="Bader C.D."/>
            <person name="Teijaro C.N."/>
            <person name="Fluegel L."/>
            <person name="Davis C.M."/>
            <person name="Simpson J.R."/>
            <person name="Lauterbach L."/>
            <person name="Steele A.D."/>
            <person name="Gui C."/>
            <person name="Meng S."/>
            <person name="Li G."/>
            <person name="Viehrig K."/>
            <person name="Ye F."/>
            <person name="Su P."/>
            <person name="Kiefer A.F."/>
            <person name="Nichols A."/>
            <person name="Cepeda A.J."/>
            <person name="Yan W."/>
            <person name="Fan B."/>
            <person name="Jiang Y."/>
            <person name="Adhikari A."/>
            <person name="Zheng C.-J."/>
            <person name="Schuster L."/>
            <person name="Cowan T.M."/>
            <person name="Smanski M.J."/>
            <person name="Chevrette M.G."/>
            <person name="De Carvalho L.P.S."/>
            <person name="Shen B."/>
        </authorList>
    </citation>
    <scope>NUCLEOTIDE SEQUENCE [LARGE SCALE GENOMIC DNA]</scope>
    <source>
        <strain evidence="3 4">NPDC002173</strain>
    </source>
</reference>
<evidence type="ECO:0000313" key="3">
    <source>
        <dbReference type="EMBL" id="MFF3670660.1"/>
    </source>
</evidence>
<protein>
    <submittedName>
        <fullName evidence="3">Alpha/beta hydrolase</fullName>
    </submittedName>
</protein>
<dbReference type="InterPro" id="IPR029058">
    <property type="entry name" value="AB_hydrolase_fold"/>
</dbReference>
<dbReference type="GO" id="GO:0016787">
    <property type="term" value="F:hydrolase activity"/>
    <property type="evidence" value="ECO:0007669"/>
    <property type="project" value="UniProtKB-KW"/>
</dbReference>
<dbReference type="InterPro" id="IPR013595">
    <property type="entry name" value="Pept_S33_TAP-like_C"/>
</dbReference>
<dbReference type="EMBL" id="JBIASD010000034">
    <property type="protein sequence ID" value="MFF3670660.1"/>
    <property type="molecule type" value="Genomic_DNA"/>
</dbReference>
<keyword evidence="3" id="KW-0378">Hydrolase</keyword>
<keyword evidence="4" id="KW-1185">Reference proteome</keyword>
<evidence type="ECO:0000313" key="4">
    <source>
        <dbReference type="Proteomes" id="UP001602013"/>
    </source>
</evidence>
<dbReference type="RefSeq" id="WP_387416925.1">
    <property type="nucleotide sequence ID" value="NZ_JBIASD010000034.1"/>
</dbReference>
<evidence type="ECO:0000256" key="1">
    <source>
        <dbReference type="SAM" id="MobiDB-lite"/>
    </source>
</evidence>
<dbReference type="Gene3D" id="3.40.50.1820">
    <property type="entry name" value="alpha/beta hydrolase"/>
    <property type="match status" value="1"/>
</dbReference>
<dbReference type="Proteomes" id="UP001602013">
    <property type="component" value="Unassembled WGS sequence"/>
</dbReference>
<feature type="domain" description="Peptidase S33 tripeptidyl aminopeptidase-like C-terminal" evidence="2">
    <location>
        <begin position="27"/>
        <end position="90"/>
    </location>
</feature>
<accession>A0ABW6T049</accession>
<name>A0ABW6T049_9ACTN</name>
<feature type="region of interest" description="Disordered" evidence="1">
    <location>
        <begin position="1"/>
        <end position="34"/>
    </location>
</feature>
<proteinExistence type="predicted"/>
<comment type="caution">
    <text evidence="3">The sequence shown here is derived from an EMBL/GenBank/DDBJ whole genome shotgun (WGS) entry which is preliminary data.</text>
</comment>
<dbReference type="Pfam" id="PF08386">
    <property type="entry name" value="Abhydrolase_4"/>
    <property type="match status" value="1"/>
</dbReference>
<feature type="compositionally biased region" description="Basic residues" evidence="1">
    <location>
        <begin position="25"/>
        <end position="34"/>
    </location>
</feature>